<dbReference type="EMBL" id="CP002353">
    <property type="protein sequence ID" value="ADV61403.1"/>
    <property type="molecule type" value="Genomic_DNA"/>
</dbReference>
<evidence type="ECO:0000256" key="4">
    <source>
        <dbReference type="ARBA" id="ARBA00022723"/>
    </source>
</evidence>
<dbReference type="PROSITE" id="PS00903">
    <property type="entry name" value="CYT_DCMP_DEAMINASES_1"/>
    <property type="match status" value="1"/>
</dbReference>
<dbReference type="eggNOG" id="COG0590">
    <property type="taxonomic scope" value="Bacteria"/>
</dbReference>
<keyword evidence="6 8" id="KW-0862">Zinc</keyword>
<dbReference type="InParanoid" id="E8R2B8"/>
<dbReference type="Pfam" id="PF00383">
    <property type="entry name" value="dCMP_cyt_deam_1"/>
    <property type="match status" value="1"/>
</dbReference>
<evidence type="ECO:0000313" key="11">
    <source>
        <dbReference type="Proteomes" id="UP000008631"/>
    </source>
</evidence>
<organism evidence="10 11">
    <name type="scientific">Isosphaera pallida (strain ATCC 43644 / DSM 9630 / IS1B)</name>
    <dbReference type="NCBI Taxonomy" id="575540"/>
    <lineage>
        <taxon>Bacteria</taxon>
        <taxon>Pseudomonadati</taxon>
        <taxon>Planctomycetota</taxon>
        <taxon>Planctomycetia</taxon>
        <taxon>Isosphaerales</taxon>
        <taxon>Isosphaeraceae</taxon>
        <taxon>Isosphaera</taxon>
    </lineage>
</organism>
<dbReference type="AlphaFoldDB" id="E8R2B8"/>
<dbReference type="CDD" id="cd01285">
    <property type="entry name" value="nucleoside_deaminase"/>
    <property type="match status" value="1"/>
</dbReference>
<dbReference type="PANTHER" id="PTHR11079">
    <property type="entry name" value="CYTOSINE DEAMINASE FAMILY MEMBER"/>
    <property type="match status" value="1"/>
</dbReference>
<feature type="domain" description="CMP/dCMP-type deaminase" evidence="9">
    <location>
        <begin position="18"/>
        <end position="146"/>
    </location>
</feature>
<evidence type="ECO:0000256" key="8">
    <source>
        <dbReference type="HAMAP-Rule" id="MF_00972"/>
    </source>
</evidence>
<comment type="catalytic activity">
    <reaction evidence="7 8">
        <text>adenosine(34) in tRNA + H2O + H(+) = inosine(34) in tRNA + NH4(+)</text>
        <dbReference type="Rhea" id="RHEA:43168"/>
        <dbReference type="Rhea" id="RHEA-COMP:10373"/>
        <dbReference type="Rhea" id="RHEA-COMP:10374"/>
        <dbReference type="ChEBI" id="CHEBI:15377"/>
        <dbReference type="ChEBI" id="CHEBI:15378"/>
        <dbReference type="ChEBI" id="CHEBI:28938"/>
        <dbReference type="ChEBI" id="CHEBI:74411"/>
        <dbReference type="ChEBI" id="CHEBI:82852"/>
        <dbReference type="EC" id="3.5.4.33"/>
    </reaction>
</comment>
<dbReference type="GO" id="GO:0002100">
    <property type="term" value="P:tRNA wobble adenosine to inosine editing"/>
    <property type="evidence" value="ECO:0007669"/>
    <property type="project" value="UniProtKB-UniRule"/>
</dbReference>
<dbReference type="Proteomes" id="UP000008631">
    <property type="component" value="Chromosome"/>
</dbReference>
<feature type="binding site" evidence="8">
    <location>
        <position position="103"/>
    </location>
    <ligand>
        <name>Zn(2+)</name>
        <dbReference type="ChEBI" id="CHEBI:29105"/>
        <note>catalytic</note>
    </ligand>
</feature>
<accession>E8R2B8</accession>
<keyword evidence="3 8" id="KW-0819">tRNA processing</keyword>
<dbReference type="PROSITE" id="PS51747">
    <property type="entry name" value="CYT_DCMP_DEAMINASES_2"/>
    <property type="match status" value="1"/>
</dbReference>
<protein>
    <recommendedName>
        <fullName evidence="8">tRNA-specific adenosine deaminase</fullName>
        <ecNumber evidence="8">3.5.4.33</ecNumber>
    </recommendedName>
</protein>
<name>E8R2B8_ISOPI</name>
<dbReference type="KEGG" id="ipa:Isop_0812"/>
<reference key="1">
    <citation type="submission" date="2010-11" db="EMBL/GenBank/DDBJ databases">
        <title>The complete sequence of chromosome of Isophaera pallida ATCC 43644.</title>
        <authorList>
            <consortium name="US DOE Joint Genome Institute (JGI-PGF)"/>
            <person name="Lucas S."/>
            <person name="Copeland A."/>
            <person name="Lapidus A."/>
            <person name="Bruce D."/>
            <person name="Goodwin L."/>
            <person name="Pitluck S."/>
            <person name="Kyrpides N."/>
            <person name="Mavromatis K."/>
            <person name="Pagani I."/>
            <person name="Ivanova N."/>
            <person name="Saunders E."/>
            <person name="Brettin T."/>
            <person name="Detter J.C."/>
            <person name="Han C."/>
            <person name="Tapia R."/>
            <person name="Land M."/>
            <person name="Hauser L."/>
            <person name="Markowitz V."/>
            <person name="Cheng J.-F."/>
            <person name="Hugenholtz P."/>
            <person name="Woyke T."/>
            <person name="Wu D."/>
            <person name="Eisen J.A."/>
        </authorList>
    </citation>
    <scope>NUCLEOTIDE SEQUENCE</scope>
    <source>
        <strain>ATCC 43644</strain>
    </source>
</reference>
<evidence type="ECO:0000256" key="7">
    <source>
        <dbReference type="ARBA" id="ARBA00048045"/>
    </source>
</evidence>
<dbReference type="GO" id="GO:0052717">
    <property type="term" value="F:tRNA-specific adenosine-34 deaminase activity"/>
    <property type="evidence" value="ECO:0007669"/>
    <property type="project" value="UniProtKB-UniRule"/>
</dbReference>
<keyword evidence="4 8" id="KW-0479">Metal-binding</keyword>
<dbReference type="PANTHER" id="PTHR11079:SF202">
    <property type="entry name" value="TRNA-SPECIFIC ADENOSINE DEAMINASE"/>
    <property type="match status" value="1"/>
</dbReference>
<feature type="binding site" evidence="8">
    <location>
        <position position="100"/>
    </location>
    <ligand>
        <name>Zn(2+)</name>
        <dbReference type="ChEBI" id="CHEBI:29105"/>
        <note>catalytic</note>
    </ligand>
</feature>
<comment type="similarity">
    <text evidence="1">Belongs to the cytidine and deoxycytidylate deaminase family. ADAT2 subfamily.</text>
</comment>
<evidence type="ECO:0000256" key="5">
    <source>
        <dbReference type="ARBA" id="ARBA00022801"/>
    </source>
</evidence>
<reference evidence="10 11" key="2">
    <citation type="journal article" date="2011" name="Stand. Genomic Sci.">
        <title>Complete genome sequence of Isosphaera pallida type strain (IS1B).</title>
        <authorList>
            <consortium name="US DOE Joint Genome Institute (JGI-PGF)"/>
            <person name="Goker M."/>
            <person name="Cleland D."/>
            <person name="Saunders E."/>
            <person name="Lapidus A."/>
            <person name="Nolan M."/>
            <person name="Lucas S."/>
            <person name="Hammon N."/>
            <person name="Deshpande S."/>
            <person name="Cheng J.F."/>
            <person name="Tapia R."/>
            <person name="Han C."/>
            <person name="Goodwin L."/>
            <person name="Pitluck S."/>
            <person name="Liolios K."/>
            <person name="Pagani I."/>
            <person name="Ivanova N."/>
            <person name="Mavromatis K."/>
            <person name="Pati A."/>
            <person name="Chen A."/>
            <person name="Palaniappan K."/>
            <person name="Land M."/>
            <person name="Hauser L."/>
            <person name="Chang Y.J."/>
            <person name="Jeffries C.D."/>
            <person name="Detter J.C."/>
            <person name="Beck B."/>
            <person name="Woyke T."/>
            <person name="Bristow J."/>
            <person name="Eisen J.A."/>
            <person name="Markowitz V."/>
            <person name="Hugenholtz P."/>
            <person name="Kyrpides N.C."/>
            <person name="Klenk H.P."/>
        </authorList>
    </citation>
    <scope>NUCLEOTIDE SEQUENCE [LARGE SCALE GENOMIC DNA]</scope>
    <source>
        <strain evidence="11">ATCC 43644 / DSM 9630 / IS1B</strain>
    </source>
</reference>
<dbReference type="FunCoup" id="E8R2B8">
    <property type="interactions" value="378"/>
</dbReference>
<dbReference type="Gene3D" id="3.40.140.10">
    <property type="entry name" value="Cytidine Deaminase, domain 2"/>
    <property type="match status" value="1"/>
</dbReference>
<evidence type="ECO:0000256" key="2">
    <source>
        <dbReference type="ARBA" id="ARBA00011738"/>
    </source>
</evidence>
<evidence type="ECO:0000256" key="1">
    <source>
        <dbReference type="ARBA" id="ARBA00010669"/>
    </source>
</evidence>
<feature type="active site" description="Proton donor" evidence="8">
    <location>
        <position position="72"/>
    </location>
</feature>
<dbReference type="RefSeq" id="WP_013563692.1">
    <property type="nucleotide sequence ID" value="NC_014962.1"/>
</dbReference>
<evidence type="ECO:0000259" key="9">
    <source>
        <dbReference type="PROSITE" id="PS51747"/>
    </source>
</evidence>
<gene>
    <name evidence="8" type="primary">tadA</name>
    <name evidence="10" type="ordered locus">Isop_0812</name>
</gene>
<keyword evidence="5 8" id="KW-0378">Hydrolase</keyword>
<evidence type="ECO:0000256" key="3">
    <source>
        <dbReference type="ARBA" id="ARBA00022694"/>
    </source>
</evidence>
<sequence>MSPDPSSDPSSSSPVWTPTDYWAMTRALDLARAAVDLGEVPVGAVVLDPLGRLLAQAHNLRETLEDPTAHAERLVLTWAARGLGTWRLEGCTLYVTLEPCVMCAGAIVLARVARVVYATNDPKAGACSSLYRILDDSRLNHRPQVEYGLFAREAGDLLRAFFRARRRPRADVPVDTSPSGSVPFW</sequence>
<dbReference type="InterPro" id="IPR028883">
    <property type="entry name" value="tRNA_aden_deaminase"/>
</dbReference>
<comment type="cofactor">
    <cofactor evidence="8">
        <name>Zn(2+)</name>
        <dbReference type="ChEBI" id="CHEBI:29105"/>
    </cofactor>
    <text evidence="8">Binds 1 zinc ion per subunit.</text>
</comment>
<keyword evidence="11" id="KW-1185">Reference proteome</keyword>
<dbReference type="HAMAP" id="MF_00972">
    <property type="entry name" value="tRNA_aden_deaminase"/>
    <property type="match status" value="1"/>
</dbReference>
<dbReference type="HOGENOM" id="CLU_025810_3_2_0"/>
<dbReference type="InterPro" id="IPR016192">
    <property type="entry name" value="APOBEC/CMP_deaminase_Zn-bd"/>
</dbReference>
<dbReference type="SUPFAM" id="SSF53927">
    <property type="entry name" value="Cytidine deaminase-like"/>
    <property type="match status" value="1"/>
</dbReference>
<dbReference type="STRING" id="575540.Isop_0812"/>
<evidence type="ECO:0000256" key="6">
    <source>
        <dbReference type="ARBA" id="ARBA00022833"/>
    </source>
</evidence>
<proteinExistence type="inferred from homology"/>
<comment type="subunit">
    <text evidence="2 8">Homodimer.</text>
</comment>
<comment type="function">
    <text evidence="8">Catalyzes the deamination of adenosine to inosine at the wobble position 34 of tRNA(Arg2).</text>
</comment>
<evidence type="ECO:0000313" key="10">
    <source>
        <dbReference type="EMBL" id="ADV61403.1"/>
    </source>
</evidence>
<dbReference type="InterPro" id="IPR016193">
    <property type="entry name" value="Cytidine_deaminase-like"/>
</dbReference>
<dbReference type="EC" id="3.5.4.33" evidence="8"/>
<dbReference type="GO" id="GO:0008270">
    <property type="term" value="F:zinc ion binding"/>
    <property type="evidence" value="ECO:0007669"/>
    <property type="project" value="UniProtKB-UniRule"/>
</dbReference>
<dbReference type="InterPro" id="IPR002125">
    <property type="entry name" value="CMP_dCMP_dom"/>
</dbReference>
<feature type="binding site" evidence="8">
    <location>
        <position position="70"/>
    </location>
    <ligand>
        <name>Zn(2+)</name>
        <dbReference type="ChEBI" id="CHEBI:29105"/>
        <note>catalytic</note>
    </ligand>
</feature>